<feature type="domain" description="N-acetyltransferase" evidence="1">
    <location>
        <begin position="48"/>
        <end position="201"/>
    </location>
</feature>
<dbReference type="OrthoDB" id="9152593at2"/>
<dbReference type="PROSITE" id="PS51186">
    <property type="entry name" value="GNAT"/>
    <property type="match status" value="1"/>
</dbReference>
<dbReference type="RefSeq" id="WP_087282962.1">
    <property type="nucleotide sequence ID" value="NZ_CP021455.1"/>
</dbReference>
<keyword evidence="3" id="KW-1185">Reference proteome</keyword>
<sequence length="207" mass="22959">MDALSMALAKQVGQPLTVELARQIHADAQVRAPLALEDWPSHEMTDGTEIRATRLDDRMAELHAHRMAYLAERHAGDPVAVQWHRIRELERQGRYVIFVAELDGEVTGSLWLHVTPSLNHGQLTVSDDLLYVVPALRRTLLASALCRHAEKQLFAAGARACALQSATGNRAGRLAAFLGYRHTAEVYTKTHWGGDEYADVPTRHAKG</sequence>
<dbReference type="AlphaFoldDB" id="A0A1Y0ER41"/>
<evidence type="ECO:0000313" key="3">
    <source>
        <dbReference type="Proteomes" id="UP000196138"/>
    </source>
</evidence>
<dbReference type="GO" id="GO:0016747">
    <property type="term" value="F:acyltransferase activity, transferring groups other than amino-acyl groups"/>
    <property type="evidence" value="ECO:0007669"/>
    <property type="project" value="InterPro"/>
</dbReference>
<dbReference type="InterPro" id="IPR016181">
    <property type="entry name" value="Acyl_CoA_acyltransferase"/>
</dbReference>
<dbReference type="InterPro" id="IPR000182">
    <property type="entry name" value="GNAT_dom"/>
</dbReference>
<gene>
    <name evidence="2" type="ORF">CCO03_16905</name>
</gene>
<dbReference type="SUPFAM" id="SSF55729">
    <property type="entry name" value="Acyl-CoA N-acyltransferases (Nat)"/>
    <property type="match status" value="1"/>
</dbReference>
<dbReference type="Proteomes" id="UP000196138">
    <property type="component" value="Chromosome"/>
</dbReference>
<evidence type="ECO:0000313" key="2">
    <source>
        <dbReference type="EMBL" id="ARU06127.1"/>
    </source>
</evidence>
<accession>A0A1Y0ER41</accession>
<dbReference type="Pfam" id="PF00583">
    <property type="entry name" value="Acetyltransf_1"/>
    <property type="match status" value="1"/>
</dbReference>
<dbReference type="KEGG" id="cser:CCO03_16905"/>
<name>A0A1Y0ER41_9BURK</name>
<dbReference type="CDD" id="cd04301">
    <property type="entry name" value="NAT_SF"/>
    <property type="match status" value="1"/>
</dbReference>
<organism evidence="2 3">
    <name type="scientific">Comamonas serinivorans</name>
    <dbReference type="NCBI Taxonomy" id="1082851"/>
    <lineage>
        <taxon>Bacteria</taxon>
        <taxon>Pseudomonadati</taxon>
        <taxon>Pseudomonadota</taxon>
        <taxon>Betaproteobacteria</taxon>
        <taxon>Burkholderiales</taxon>
        <taxon>Comamonadaceae</taxon>
        <taxon>Comamonas</taxon>
    </lineage>
</organism>
<protein>
    <recommendedName>
        <fullName evidence="1">N-acetyltransferase domain-containing protein</fullName>
    </recommendedName>
</protein>
<evidence type="ECO:0000259" key="1">
    <source>
        <dbReference type="PROSITE" id="PS51186"/>
    </source>
</evidence>
<dbReference type="Gene3D" id="3.40.630.30">
    <property type="match status" value="1"/>
</dbReference>
<dbReference type="EMBL" id="CP021455">
    <property type="protein sequence ID" value="ARU06127.1"/>
    <property type="molecule type" value="Genomic_DNA"/>
</dbReference>
<reference evidence="2 3" key="1">
    <citation type="submission" date="2017-05" db="EMBL/GenBank/DDBJ databases">
        <authorList>
            <person name="Song R."/>
            <person name="Chenine A.L."/>
            <person name="Ruprecht R.M."/>
        </authorList>
    </citation>
    <scope>NUCLEOTIDE SEQUENCE [LARGE SCALE GENOMIC DNA]</scope>
    <source>
        <strain evidence="2 3">DSM 26136</strain>
    </source>
</reference>
<proteinExistence type="predicted"/>